<dbReference type="EC" id="4.99.1.9" evidence="3"/>
<sequence>MMKKVAVILAAHGEAETDSFPENFSMIRHTFAHAGEVMNIPFPLQLAASVFGGLKNLVEFRSSGYRSPQKHITRMQAERLGDELRRQSPGDDTLYEVSAAYHAAPPFVEDLLDETSGYDMQLLVTMSPVDSDLTAGRLQHLADRRSIAENNARPPVVISGFWDDPMLYRVYLNHLFSHASGEEGPALLLTFHGTLVKDRKGNEPGFRTGYPEILRMGSALREAVRNDPRSPYQHVGIAYLNHQVGGTWTEPSLLDSLREVSKSGITRADVFSVGYFSDGTEILRHAKEEAKASPVESVRFIPCLNENEEFMKYLAGRVREAVSNS</sequence>
<dbReference type="CDD" id="cd00419">
    <property type="entry name" value="Ferrochelatase_C"/>
    <property type="match status" value="1"/>
</dbReference>
<evidence type="ECO:0000256" key="8">
    <source>
        <dbReference type="ARBA" id="ARBA00024536"/>
    </source>
</evidence>
<comment type="catalytic activity">
    <reaction evidence="8">
        <text>Fe-coproporphyrin III + 2 H(+) = coproporphyrin III + Fe(2+)</text>
        <dbReference type="Rhea" id="RHEA:49572"/>
        <dbReference type="ChEBI" id="CHEBI:15378"/>
        <dbReference type="ChEBI" id="CHEBI:29033"/>
        <dbReference type="ChEBI" id="CHEBI:68438"/>
        <dbReference type="ChEBI" id="CHEBI:131725"/>
        <dbReference type="EC" id="4.99.1.9"/>
    </reaction>
    <physiologicalReaction direction="right-to-left" evidence="8">
        <dbReference type="Rhea" id="RHEA:49574"/>
    </physiologicalReaction>
</comment>
<evidence type="ECO:0000256" key="2">
    <source>
        <dbReference type="ARBA" id="ARBA00007718"/>
    </source>
</evidence>
<keyword evidence="7" id="KW-0627">Porphyrin biosynthesis</keyword>
<protein>
    <recommendedName>
        <fullName evidence="3">coproporphyrin ferrochelatase</fullName>
        <ecNumber evidence="3">4.99.1.9</ecNumber>
    </recommendedName>
</protein>
<dbReference type="EMBL" id="RXYK01000002">
    <property type="protein sequence ID" value="RTY39468.1"/>
    <property type="molecule type" value="Genomic_DNA"/>
</dbReference>
<keyword evidence="4" id="KW-0408">Iron</keyword>
<accession>A0A3S0MRC6</accession>
<reference evidence="9 10" key="1">
    <citation type="submission" date="2018-12" db="EMBL/GenBank/DDBJ databases">
        <authorList>
            <person name="Lunina O.N."/>
            <person name="Grouzdev D.S."/>
            <person name="Gorlenko V.M."/>
            <person name="Savvichev A.S."/>
        </authorList>
    </citation>
    <scope>NUCLEOTIDE SEQUENCE [LARGE SCALE GENOMIC DNA]</scope>
    <source>
        <strain evidence="9 10">BrKhr-17</strain>
    </source>
</reference>
<proteinExistence type="inferred from homology"/>
<dbReference type="SUPFAM" id="SSF53800">
    <property type="entry name" value="Chelatase"/>
    <property type="match status" value="1"/>
</dbReference>
<comment type="similarity">
    <text evidence="2">Belongs to the ferrochelatase family.</text>
</comment>
<keyword evidence="5" id="KW-0350">Heme biosynthesis</keyword>
<evidence type="ECO:0000313" key="10">
    <source>
        <dbReference type="Proteomes" id="UP000279908"/>
    </source>
</evidence>
<dbReference type="UniPathway" id="UPA00252"/>
<evidence type="ECO:0000256" key="4">
    <source>
        <dbReference type="ARBA" id="ARBA00023004"/>
    </source>
</evidence>
<keyword evidence="6" id="KW-0456">Lyase</keyword>
<dbReference type="Pfam" id="PF00762">
    <property type="entry name" value="Ferrochelatase"/>
    <property type="match status" value="1"/>
</dbReference>
<evidence type="ECO:0000256" key="7">
    <source>
        <dbReference type="ARBA" id="ARBA00023244"/>
    </source>
</evidence>
<evidence type="ECO:0000256" key="5">
    <source>
        <dbReference type="ARBA" id="ARBA00023133"/>
    </source>
</evidence>
<dbReference type="Gene3D" id="3.40.50.1400">
    <property type="match status" value="2"/>
</dbReference>
<evidence type="ECO:0000313" key="9">
    <source>
        <dbReference type="EMBL" id="RTY39468.1"/>
    </source>
</evidence>
<dbReference type="Proteomes" id="UP000279908">
    <property type="component" value="Unassembled WGS sequence"/>
</dbReference>
<dbReference type="AlphaFoldDB" id="A0A3S0MRC6"/>
<comment type="caution">
    <text evidence="9">The sequence shown here is derived from an EMBL/GenBank/DDBJ whole genome shotgun (WGS) entry which is preliminary data.</text>
</comment>
<dbReference type="RefSeq" id="WP_126383574.1">
    <property type="nucleotide sequence ID" value="NZ_RXYK01000002.1"/>
</dbReference>
<organism evidence="9 10">
    <name type="scientific">Chlorobium phaeovibrioides</name>
    <dbReference type="NCBI Taxonomy" id="1094"/>
    <lineage>
        <taxon>Bacteria</taxon>
        <taxon>Pseudomonadati</taxon>
        <taxon>Chlorobiota</taxon>
        <taxon>Chlorobiia</taxon>
        <taxon>Chlorobiales</taxon>
        <taxon>Chlorobiaceae</taxon>
        <taxon>Chlorobium/Pelodictyon group</taxon>
        <taxon>Chlorobium</taxon>
    </lineage>
</organism>
<dbReference type="InterPro" id="IPR001015">
    <property type="entry name" value="Ferrochelatase"/>
</dbReference>
<name>A0A3S0MRC6_CHLPH</name>
<dbReference type="GO" id="GO:0004325">
    <property type="term" value="F:ferrochelatase activity"/>
    <property type="evidence" value="ECO:0007669"/>
    <property type="project" value="InterPro"/>
</dbReference>
<evidence type="ECO:0000256" key="6">
    <source>
        <dbReference type="ARBA" id="ARBA00023239"/>
    </source>
</evidence>
<dbReference type="GO" id="GO:0006783">
    <property type="term" value="P:heme biosynthetic process"/>
    <property type="evidence" value="ECO:0007669"/>
    <property type="project" value="UniProtKB-KW"/>
</dbReference>
<dbReference type="InterPro" id="IPR033659">
    <property type="entry name" value="Ferrochelatase_N"/>
</dbReference>
<evidence type="ECO:0000256" key="3">
    <source>
        <dbReference type="ARBA" id="ARBA00013215"/>
    </source>
</evidence>
<dbReference type="CDD" id="cd03411">
    <property type="entry name" value="Ferrochelatase_N"/>
    <property type="match status" value="1"/>
</dbReference>
<dbReference type="InterPro" id="IPR033644">
    <property type="entry name" value="Ferrochelatase_C"/>
</dbReference>
<comment type="pathway">
    <text evidence="1">Porphyrin-containing compound metabolism; protoheme biosynthesis.</text>
</comment>
<gene>
    <name evidence="9" type="ORF">EKD02_01990</name>
</gene>
<evidence type="ECO:0000256" key="1">
    <source>
        <dbReference type="ARBA" id="ARBA00004744"/>
    </source>
</evidence>